<feature type="domain" description="DUF8051" evidence="2">
    <location>
        <begin position="1"/>
        <end position="125"/>
    </location>
</feature>
<dbReference type="EMBL" id="MKZS01000001">
    <property type="protein sequence ID" value="OLT59967.1"/>
    <property type="molecule type" value="Genomic_DNA"/>
</dbReference>
<gene>
    <name evidence="3" type="ORF">BJP37_13985</name>
</gene>
<keyword evidence="1" id="KW-0812">Transmembrane</keyword>
<feature type="transmembrane region" description="Helical" evidence="1">
    <location>
        <begin position="105"/>
        <end position="127"/>
    </location>
</feature>
<organism evidence="3 4">
    <name type="scientific">Moorena bouillonii PNG</name>
    <dbReference type="NCBI Taxonomy" id="568701"/>
    <lineage>
        <taxon>Bacteria</taxon>
        <taxon>Bacillati</taxon>
        <taxon>Cyanobacteriota</taxon>
        <taxon>Cyanophyceae</taxon>
        <taxon>Coleofasciculales</taxon>
        <taxon>Coleofasciculaceae</taxon>
        <taxon>Moorena</taxon>
    </lineage>
</organism>
<accession>A0A1U7N1Y3</accession>
<keyword evidence="1" id="KW-0472">Membrane</keyword>
<evidence type="ECO:0000259" key="2">
    <source>
        <dbReference type="Pfam" id="PF26225"/>
    </source>
</evidence>
<feature type="transmembrane region" description="Helical" evidence="1">
    <location>
        <begin position="41"/>
        <end position="64"/>
    </location>
</feature>
<dbReference type="RefSeq" id="WP_075899785.1">
    <property type="nucleotide sequence ID" value="NZ_MKZS01000001.1"/>
</dbReference>
<proteinExistence type="predicted"/>
<dbReference type="Pfam" id="PF26225">
    <property type="entry name" value="DUF8051"/>
    <property type="match status" value="1"/>
</dbReference>
<comment type="caution">
    <text evidence="3">The sequence shown here is derived from an EMBL/GenBank/DDBJ whole genome shotgun (WGS) entry which is preliminary data.</text>
</comment>
<dbReference type="AlphaFoldDB" id="A0A1U7N1Y3"/>
<sequence length="172" mass="18657">MTITIRNLVSALLVLSFGLLGSLIPGGSIETRSFSHIDPLILGAFNTFLTSLVIVTLLIVYFILKDVKWAFIVSSLCAMSYFIVYALDLGTLFPVSPDPMPQALFVIEVLGMIVSLPLLFLSVRGAITSNKSSNDQVMVNKPYSKTFVYFAFFLVVVGVGIITFATKSAMGS</sequence>
<feature type="transmembrane region" description="Helical" evidence="1">
    <location>
        <begin position="71"/>
        <end position="93"/>
    </location>
</feature>
<name>A0A1U7N1Y3_9CYAN</name>
<reference evidence="3 4" key="1">
    <citation type="submission" date="2016-10" db="EMBL/GenBank/DDBJ databases">
        <title>Comparative genomics uncovers the prolific and rare metabolic potential of the cyanobacterial genus Moorea.</title>
        <authorList>
            <person name="Leao T."/>
            <person name="Castelao G."/>
            <person name="Korobeynikov A."/>
            <person name="Monroe E.A."/>
            <person name="Podell S."/>
            <person name="Glukhov E."/>
            <person name="Allen E."/>
            <person name="Gerwick W.H."/>
            <person name="Gerwick L."/>
        </authorList>
    </citation>
    <scope>NUCLEOTIDE SEQUENCE [LARGE SCALE GENOMIC DNA]</scope>
    <source>
        <strain evidence="3 4">PNG5-198</strain>
    </source>
</reference>
<dbReference type="Proteomes" id="UP000186657">
    <property type="component" value="Unassembled WGS sequence"/>
</dbReference>
<protein>
    <recommendedName>
        <fullName evidence="2">DUF8051 domain-containing protein</fullName>
    </recommendedName>
</protein>
<dbReference type="InterPro" id="IPR058364">
    <property type="entry name" value="DUF8051"/>
</dbReference>
<evidence type="ECO:0000256" key="1">
    <source>
        <dbReference type="SAM" id="Phobius"/>
    </source>
</evidence>
<keyword evidence="1" id="KW-1133">Transmembrane helix</keyword>
<keyword evidence="4" id="KW-1185">Reference proteome</keyword>
<evidence type="ECO:0000313" key="3">
    <source>
        <dbReference type="EMBL" id="OLT59967.1"/>
    </source>
</evidence>
<feature type="transmembrane region" description="Helical" evidence="1">
    <location>
        <begin position="147"/>
        <end position="166"/>
    </location>
</feature>
<evidence type="ECO:0000313" key="4">
    <source>
        <dbReference type="Proteomes" id="UP000186657"/>
    </source>
</evidence>